<evidence type="ECO:0000313" key="2">
    <source>
        <dbReference type="EMBL" id="CAH3185216.1"/>
    </source>
</evidence>
<dbReference type="EMBL" id="CALNXK010000416">
    <property type="protein sequence ID" value="CAH3185216.1"/>
    <property type="molecule type" value="Genomic_DNA"/>
</dbReference>
<feature type="non-terminal residue" evidence="2">
    <location>
        <position position="121"/>
    </location>
</feature>
<proteinExistence type="predicted"/>
<sequence length="121" mass="13495">MFVRASSVDEGLYRKVLLRVSELDSPVVQPMVQAKRRKLEQEMSTPARETEHIPRSLESSFANAANPERSPLDYVKAELVENVQLKKVLLSSAKEELVKATAQNEALTPLSAIRSRICGNC</sequence>
<keyword evidence="3" id="KW-1185">Reference proteome</keyword>
<feature type="region of interest" description="Disordered" evidence="1">
    <location>
        <begin position="37"/>
        <end position="64"/>
    </location>
</feature>
<dbReference type="Proteomes" id="UP001159405">
    <property type="component" value="Unassembled WGS sequence"/>
</dbReference>
<comment type="caution">
    <text evidence="2">The sequence shown here is derived from an EMBL/GenBank/DDBJ whole genome shotgun (WGS) entry which is preliminary data.</text>
</comment>
<evidence type="ECO:0000256" key="1">
    <source>
        <dbReference type="SAM" id="MobiDB-lite"/>
    </source>
</evidence>
<reference evidence="2 3" key="1">
    <citation type="submission" date="2022-05" db="EMBL/GenBank/DDBJ databases">
        <authorList>
            <consortium name="Genoscope - CEA"/>
            <person name="William W."/>
        </authorList>
    </citation>
    <scope>NUCLEOTIDE SEQUENCE [LARGE SCALE GENOMIC DNA]</scope>
</reference>
<accession>A0ABN8S3A8</accession>
<gene>
    <name evidence="2" type="ORF">PLOB_00032184</name>
</gene>
<organism evidence="2 3">
    <name type="scientific">Porites lobata</name>
    <dbReference type="NCBI Taxonomy" id="104759"/>
    <lineage>
        <taxon>Eukaryota</taxon>
        <taxon>Metazoa</taxon>
        <taxon>Cnidaria</taxon>
        <taxon>Anthozoa</taxon>
        <taxon>Hexacorallia</taxon>
        <taxon>Scleractinia</taxon>
        <taxon>Fungiina</taxon>
        <taxon>Poritidae</taxon>
        <taxon>Porites</taxon>
    </lineage>
</organism>
<name>A0ABN8S3A8_9CNID</name>
<protein>
    <submittedName>
        <fullName evidence="2">Uncharacterized protein</fullName>
    </submittedName>
</protein>
<evidence type="ECO:0000313" key="3">
    <source>
        <dbReference type="Proteomes" id="UP001159405"/>
    </source>
</evidence>